<feature type="chain" id="PRO_5039371363" evidence="4">
    <location>
        <begin position="23"/>
        <end position="555"/>
    </location>
</feature>
<evidence type="ECO:0000313" key="9">
    <source>
        <dbReference type="Proteomes" id="UP000823660"/>
    </source>
</evidence>
<dbReference type="InterPro" id="IPR006103">
    <property type="entry name" value="Glyco_hydro_2_cat"/>
</dbReference>
<reference evidence="8" key="1">
    <citation type="submission" date="2020-10" db="EMBL/GenBank/DDBJ databases">
        <authorList>
            <person name="Gilroy R."/>
        </authorList>
    </citation>
    <scope>NUCLEOTIDE SEQUENCE</scope>
    <source>
        <strain evidence="8">B1-15692</strain>
    </source>
</reference>
<dbReference type="SUPFAM" id="SSF51445">
    <property type="entry name" value="(Trans)glycosidases"/>
    <property type="match status" value="1"/>
</dbReference>
<feature type="domain" description="Glycoside hydrolase family 2 catalytic" evidence="6">
    <location>
        <begin position="337"/>
        <end position="470"/>
    </location>
</feature>
<feature type="domain" description="Glycosyl hydrolases family 2 sugar binding" evidence="7">
    <location>
        <begin position="93"/>
        <end position="163"/>
    </location>
</feature>
<dbReference type="InterPro" id="IPR006104">
    <property type="entry name" value="Glyco_hydro_2_N"/>
</dbReference>
<dbReference type="GO" id="GO:0005975">
    <property type="term" value="P:carbohydrate metabolic process"/>
    <property type="evidence" value="ECO:0007669"/>
    <property type="project" value="InterPro"/>
</dbReference>
<dbReference type="InterPro" id="IPR051913">
    <property type="entry name" value="GH2_Domain-Containing"/>
</dbReference>
<dbReference type="InterPro" id="IPR008979">
    <property type="entry name" value="Galactose-bd-like_sf"/>
</dbReference>
<name>A0A9D9NBD3_9BACT</name>
<organism evidence="8 9">
    <name type="scientific">Candidatus Cryptobacteroides faecipullorum</name>
    <dbReference type="NCBI Taxonomy" id="2840764"/>
    <lineage>
        <taxon>Bacteria</taxon>
        <taxon>Pseudomonadati</taxon>
        <taxon>Bacteroidota</taxon>
        <taxon>Bacteroidia</taxon>
        <taxon>Bacteroidales</taxon>
        <taxon>Candidatus Cryptobacteroides</taxon>
    </lineage>
</organism>
<dbReference type="GO" id="GO:0004553">
    <property type="term" value="F:hydrolase activity, hydrolyzing O-glycosyl compounds"/>
    <property type="evidence" value="ECO:0007669"/>
    <property type="project" value="InterPro"/>
</dbReference>
<dbReference type="Pfam" id="PF02836">
    <property type="entry name" value="Glyco_hydro_2_C"/>
    <property type="match status" value="1"/>
</dbReference>
<dbReference type="InterPro" id="IPR006102">
    <property type="entry name" value="Ig-like_GH2"/>
</dbReference>
<feature type="domain" description="Glycoside hydrolase family 2 immunoglobulin-like beta-sandwich" evidence="5">
    <location>
        <begin position="212"/>
        <end position="300"/>
    </location>
</feature>
<dbReference type="Gene3D" id="3.20.20.80">
    <property type="entry name" value="Glycosidases"/>
    <property type="match status" value="1"/>
</dbReference>
<dbReference type="EMBL" id="JADIMH010000039">
    <property type="protein sequence ID" value="MBO8467477.1"/>
    <property type="molecule type" value="Genomic_DNA"/>
</dbReference>
<comment type="similarity">
    <text evidence="1">Belongs to the glycosyl hydrolase 2 family.</text>
</comment>
<reference evidence="8" key="2">
    <citation type="journal article" date="2021" name="PeerJ">
        <title>Extensive microbial diversity within the chicken gut microbiome revealed by metagenomics and culture.</title>
        <authorList>
            <person name="Gilroy R."/>
            <person name="Ravi A."/>
            <person name="Getino M."/>
            <person name="Pursley I."/>
            <person name="Horton D.L."/>
            <person name="Alikhan N.F."/>
            <person name="Baker D."/>
            <person name="Gharbi K."/>
            <person name="Hall N."/>
            <person name="Watson M."/>
            <person name="Adriaenssens E.M."/>
            <person name="Foster-Nyarko E."/>
            <person name="Jarju S."/>
            <person name="Secka A."/>
            <person name="Antonio M."/>
            <person name="Oren A."/>
            <person name="Chaudhuri R.R."/>
            <person name="La Ragione R."/>
            <person name="Hildebrand F."/>
            <person name="Pallen M.J."/>
        </authorList>
    </citation>
    <scope>NUCLEOTIDE SEQUENCE</scope>
    <source>
        <strain evidence="8">B1-15692</strain>
    </source>
</reference>
<sequence length="555" mass="63490">MNTLKRTIAAAAAIFTLAYASAEELPRAEYPRPQFERQEWINLNGTWDFEFDFGKSGMDRELFKAGSLSQEITVPFCPESELSGIGHTDFINCVWYRRDISIPEEWNGKNIYLNFGAVDYAAEIFIDGILAGRHYGGSSSFSIDLSGHVEAGKIHNLVIRVEDNQRSGEQSVGKQCSTFNSAGCFYTRTTGIWQTVWMEAVDRHGLKRVTMRPDIDQCQLMVMPEFYSESDCTLEVSVKDNGKTVARKSVPCSNHACIVLPLKKMKLWSPEDPFLYDVDFHVKDAGGNVLDHVKSYAGMRKIHISDGKVYLNNREYFQRLVLDQGFYPDGIWTAPSDEALRHDIELAKAAGFNGARLHQKVFEERYFYWADRLGYLTWGEGPSYGMNVNNEIAARNFLSEWLEIVVRDRNHPSLVTWTPFNETWDSQDGTYPRFVRDIYAETKAADPTRPINDASGDDHVMTDIWSVHNYEQDGDKLKEQLALTEGREPYRHSYEKEFLAVYGGQPYILDEFGGIGWMSPEERKHSWGYGNLPQTEEEFYSRLDKMVKAVASLEH</sequence>
<dbReference type="Gene3D" id="2.60.120.260">
    <property type="entry name" value="Galactose-binding domain-like"/>
    <property type="match status" value="1"/>
</dbReference>
<evidence type="ECO:0000259" key="7">
    <source>
        <dbReference type="Pfam" id="PF02837"/>
    </source>
</evidence>
<comment type="caution">
    <text evidence="8">The sequence shown here is derived from an EMBL/GenBank/DDBJ whole genome shotgun (WGS) entry which is preliminary data.</text>
</comment>
<dbReference type="AlphaFoldDB" id="A0A9D9NBD3"/>
<dbReference type="PANTHER" id="PTHR42732">
    <property type="entry name" value="BETA-GALACTOSIDASE"/>
    <property type="match status" value="1"/>
</dbReference>
<dbReference type="Proteomes" id="UP000823660">
    <property type="component" value="Unassembled WGS sequence"/>
</dbReference>
<feature type="non-terminal residue" evidence="8">
    <location>
        <position position="555"/>
    </location>
</feature>
<accession>A0A9D9NBD3</accession>
<dbReference type="PANTHER" id="PTHR42732:SF3">
    <property type="entry name" value="HYDROLASE"/>
    <property type="match status" value="1"/>
</dbReference>
<dbReference type="SUPFAM" id="SSF49303">
    <property type="entry name" value="beta-Galactosidase/glucuronidase domain"/>
    <property type="match status" value="1"/>
</dbReference>
<keyword evidence="4" id="KW-0732">Signal</keyword>
<evidence type="ECO:0000259" key="6">
    <source>
        <dbReference type="Pfam" id="PF02836"/>
    </source>
</evidence>
<dbReference type="Pfam" id="PF00703">
    <property type="entry name" value="Glyco_hydro_2"/>
    <property type="match status" value="1"/>
</dbReference>
<feature type="signal peptide" evidence="4">
    <location>
        <begin position="1"/>
        <end position="22"/>
    </location>
</feature>
<dbReference type="Gene3D" id="2.60.40.10">
    <property type="entry name" value="Immunoglobulins"/>
    <property type="match status" value="1"/>
</dbReference>
<dbReference type="InterPro" id="IPR036156">
    <property type="entry name" value="Beta-gal/glucu_dom_sf"/>
</dbReference>
<evidence type="ECO:0000259" key="5">
    <source>
        <dbReference type="Pfam" id="PF00703"/>
    </source>
</evidence>
<evidence type="ECO:0000256" key="4">
    <source>
        <dbReference type="SAM" id="SignalP"/>
    </source>
</evidence>
<proteinExistence type="inferred from homology"/>
<evidence type="ECO:0000313" key="8">
    <source>
        <dbReference type="EMBL" id="MBO8467477.1"/>
    </source>
</evidence>
<keyword evidence="2" id="KW-0378">Hydrolase</keyword>
<evidence type="ECO:0000256" key="1">
    <source>
        <dbReference type="ARBA" id="ARBA00007401"/>
    </source>
</evidence>
<protein>
    <submittedName>
        <fullName evidence="8">Beta-glucuronidase</fullName>
    </submittedName>
</protein>
<evidence type="ECO:0000256" key="3">
    <source>
        <dbReference type="ARBA" id="ARBA00023295"/>
    </source>
</evidence>
<dbReference type="InterPro" id="IPR013783">
    <property type="entry name" value="Ig-like_fold"/>
</dbReference>
<gene>
    <name evidence="8" type="ORF">IAB99_06915</name>
</gene>
<dbReference type="SUPFAM" id="SSF49785">
    <property type="entry name" value="Galactose-binding domain-like"/>
    <property type="match status" value="1"/>
</dbReference>
<evidence type="ECO:0000256" key="2">
    <source>
        <dbReference type="ARBA" id="ARBA00022801"/>
    </source>
</evidence>
<keyword evidence="3" id="KW-0326">Glycosidase</keyword>
<dbReference type="Pfam" id="PF02837">
    <property type="entry name" value="Glyco_hydro_2_N"/>
    <property type="match status" value="1"/>
</dbReference>
<dbReference type="InterPro" id="IPR017853">
    <property type="entry name" value="GH"/>
</dbReference>